<dbReference type="InterPro" id="IPR016192">
    <property type="entry name" value="APOBEC/CMP_deaminase_Zn-bd"/>
</dbReference>
<dbReference type="EMBL" id="JAMGBA010000002">
    <property type="protein sequence ID" value="MCL6698885.1"/>
    <property type="molecule type" value="Genomic_DNA"/>
</dbReference>
<sequence length="544" mass="59735">MAQASTAAHVGAANANQQDDAKTIIKGIRSNEIWFGVVGPVGAGGSRAIDSLKKACEARGYDCQVIKMSALIKSWAEAHGRDVPPPDMRPIDSVPMLQNLGDEIRKSDPAGVGRLCLAAIARRRAGLTGADFVQGQAVQPDETKRAWLIDSIRHPAETQLFRRAYGPSFALVGVVCEESVREERIIGKFLTNPEKQDPALVSRVKDFIARDADDEKKAYGQHVTNAFYEADFFVDNTFNDPTGENGYLEEPLARLVSIVTHDRLVRPTIEETAMHHAHSARVRSACLSRQVGAALVDHYGTVVSTGTNEVPRAGGGVYGEQFSGNKRTHEHRCAFRNPAFCSNNREQNAIIDELIEQIPELNVTPAGEKESLRAKIRKTRLGGLIEFSRAVHAEMDALLSAGREGTSTVGTRLFVTTFPCHYCARHIVSAGVYEVQFIEPYPKSLALSLHIDAIAVSEADWVPPSTLSISEERAIDPEEDRGRVLFKPFVGVAPRLYLKAFEKVRDLKDKVTGDMKIGEPEWGDEWSPLVSAYPEIEAALTKNL</sequence>
<dbReference type="InterPro" id="IPR002125">
    <property type="entry name" value="CMP_dCMP_dom"/>
</dbReference>
<organism evidence="6 7">
    <name type="scientific">Sphingomonas caseinilyticus</name>
    <dbReference type="NCBI Taxonomy" id="2908205"/>
    <lineage>
        <taxon>Bacteria</taxon>
        <taxon>Pseudomonadati</taxon>
        <taxon>Pseudomonadota</taxon>
        <taxon>Alphaproteobacteria</taxon>
        <taxon>Sphingomonadales</taxon>
        <taxon>Sphingomonadaceae</taxon>
        <taxon>Sphingomonas</taxon>
    </lineage>
</organism>
<evidence type="ECO:0000256" key="2">
    <source>
        <dbReference type="ARBA" id="ARBA00022723"/>
    </source>
</evidence>
<dbReference type="Proteomes" id="UP001203410">
    <property type="component" value="Unassembled WGS sequence"/>
</dbReference>
<name>A0ABT0RV30_9SPHN</name>
<evidence type="ECO:0000313" key="6">
    <source>
        <dbReference type="EMBL" id="MCL6698885.1"/>
    </source>
</evidence>
<dbReference type="InterPro" id="IPR027417">
    <property type="entry name" value="P-loop_NTPase"/>
</dbReference>
<keyword evidence="2" id="KW-0479">Metal-binding</keyword>
<dbReference type="InterPro" id="IPR015517">
    <property type="entry name" value="dCMP_deaminase-rel"/>
</dbReference>
<proteinExistence type="inferred from homology"/>
<dbReference type="Gene3D" id="3.40.50.300">
    <property type="entry name" value="P-loop containing nucleotide triphosphate hydrolases"/>
    <property type="match status" value="1"/>
</dbReference>
<dbReference type="PANTHER" id="PTHR11086">
    <property type="entry name" value="DEOXYCYTIDYLATE DEAMINASE-RELATED"/>
    <property type="match status" value="1"/>
</dbReference>
<dbReference type="NCBIfam" id="NF041025">
    <property type="entry name" value="antiphage_deaminase"/>
    <property type="match status" value="1"/>
</dbReference>
<dbReference type="Gene3D" id="3.40.140.10">
    <property type="entry name" value="Cytidine Deaminase, domain 2"/>
    <property type="match status" value="1"/>
</dbReference>
<dbReference type="Pfam" id="PF00383">
    <property type="entry name" value="dCMP_cyt_deam_1"/>
    <property type="match status" value="1"/>
</dbReference>
<accession>A0ABT0RV30</accession>
<comment type="similarity">
    <text evidence="1">Belongs to the cytidine and deoxycytidylate deaminase family.</text>
</comment>
<protein>
    <recommendedName>
        <fullName evidence="5">CMP/dCMP-type deaminase domain-containing protein</fullName>
    </recommendedName>
</protein>
<keyword evidence="3" id="KW-0378">Hydrolase</keyword>
<evidence type="ECO:0000256" key="1">
    <source>
        <dbReference type="ARBA" id="ARBA00006576"/>
    </source>
</evidence>
<evidence type="ECO:0000313" key="7">
    <source>
        <dbReference type="Proteomes" id="UP001203410"/>
    </source>
</evidence>
<dbReference type="PROSITE" id="PS51747">
    <property type="entry name" value="CYT_DCMP_DEAMINASES_2"/>
    <property type="match status" value="1"/>
</dbReference>
<evidence type="ECO:0000256" key="4">
    <source>
        <dbReference type="ARBA" id="ARBA00022833"/>
    </source>
</evidence>
<dbReference type="PROSITE" id="PS00903">
    <property type="entry name" value="CYT_DCMP_DEAMINASES_1"/>
    <property type="match status" value="1"/>
</dbReference>
<dbReference type="PANTHER" id="PTHR11086:SF18">
    <property type="entry name" value="DEOXYCYTIDYLATE DEAMINASE"/>
    <property type="match status" value="1"/>
</dbReference>
<evidence type="ECO:0000256" key="3">
    <source>
        <dbReference type="ARBA" id="ARBA00022801"/>
    </source>
</evidence>
<dbReference type="InterPro" id="IPR016193">
    <property type="entry name" value="Cytidine_deaminase-like"/>
</dbReference>
<dbReference type="SUPFAM" id="SSF53927">
    <property type="entry name" value="Cytidine deaminase-like"/>
    <property type="match status" value="1"/>
</dbReference>
<evidence type="ECO:0000259" key="5">
    <source>
        <dbReference type="PROSITE" id="PS51747"/>
    </source>
</evidence>
<dbReference type="RefSeq" id="WP_249904269.1">
    <property type="nucleotide sequence ID" value="NZ_JAMGBA010000002.1"/>
</dbReference>
<keyword evidence="4" id="KW-0862">Zinc</keyword>
<reference evidence="6 7" key="1">
    <citation type="submission" date="2022-05" db="EMBL/GenBank/DDBJ databases">
        <authorList>
            <person name="Jo J.-H."/>
            <person name="Im W.-T."/>
        </authorList>
    </citation>
    <scope>NUCLEOTIDE SEQUENCE [LARGE SCALE GENOMIC DNA]</scope>
    <source>
        <strain evidence="6 7">NSE70-1</strain>
    </source>
</reference>
<feature type="domain" description="CMP/dCMP-type deaminase" evidence="5">
    <location>
        <begin position="268"/>
        <end position="448"/>
    </location>
</feature>
<keyword evidence="7" id="KW-1185">Reference proteome</keyword>
<gene>
    <name evidence="6" type="ORF">LZ496_08845</name>
</gene>
<comment type="caution">
    <text evidence="6">The sequence shown here is derived from an EMBL/GenBank/DDBJ whole genome shotgun (WGS) entry which is preliminary data.</text>
</comment>